<keyword evidence="3" id="KW-1185">Reference proteome</keyword>
<evidence type="ECO:0000313" key="3">
    <source>
        <dbReference type="Proteomes" id="UP001221898"/>
    </source>
</evidence>
<proteinExistence type="predicted"/>
<name>A0AAD7S1Z6_9TELE</name>
<evidence type="ECO:0000313" key="2">
    <source>
        <dbReference type="EMBL" id="KAJ8394398.1"/>
    </source>
</evidence>
<dbReference type="AlphaFoldDB" id="A0AAD7S1Z6"/>
<feature type="compositionally biased region" description="Basic and acidic residues" evidence="1">
    <location>
        <begin position="69"/>
        <end position="80"/>
    </location>
</feature>
<feature type="region of interest" description="Disordered" evidence="1">
    <location>
        <begin position="47"/>
        <end position="113"/>
    </location>
</feature>
<gene>
    <name evidence="2" type="ORF">AAFF_G00046090</name>
</gene>
<sequence>MSRDCALKPNVHLAHHPNLDMDCLYDHVHLHRETVPIFPCTMKDVTLNRGPITSHRSSTAPTPPGPARRPLDLDPEDPHQDWSPSQLIVQLIEHPRPSGAVTDPVLQTPPNQA</sequence>
<evidence type="ECO:0000256" key="1">
    <source>
        <dbReference type="SAM" id="MobiDB-lite"/>
    </source>
</evidence>
<dbReference type="EMBL" id="JAINUG010000126">
    <property type="protein sequence ID" value="KAJ8394398.1"/>
    <property type="molecule type" value="Genomic_DNA"/>
</dbReference>
<reference evidence="2" key="1">
    <citation type="journal article" date="2023" name="Science">
        <title>Genome structures resolve the early diversification of teleost fishes.</title>
        <authorList>
            <person name="Parey E."/>
            <person name="Louis A."/>
            <person name="Montfort J."/>
            <person name="Bouchez O."/>
            <person name="Roques C."/>
            <person name="Iampietro C."/>
            <person name="Lluch J."/>
            <person name="Castinel A."/>
            <person name="Donnadieu C."/>
            <person name="Desvignes T."/>
            <person name="Floi Bucao C."/>
            <person name="Jouanno E."/>
            <person name="Wen M."/>
            <person name="Mejri S."/>
            <person name="Dirks R."/>
            <person name="Jansen H."/>
            <person name="Henkel C."/>
            <person name="Chen W.J."/>
            <person name="Zahm M."/>
            <person name="Cabau C."/>
            <person name="Klopp C."/>
            <person name="Thompson A.W."/>
            <person name="Robinson-Rechavi M."/>
            <person name="Braasch I."/>
            <person name="Lecointre G."/>
            <person name="Bobe J."/>
            <person name="Postlethwait J.H."/>
            <person name="Berthelot C."/>
            <person name="Roest Crollius H."/>
            <person name="Guiguen Y."/>
        </authorList>
    </citation>
    <scope>NUCLEOTIDE SEQUENCE</scope>
    <source>
        <strain evidence="2">NC1722</strain>
    </source>
</reference>
<comment type="caution">
    <text evidence="2">The sequence shown here is derived from an EMBL/GenBank/DDBJ whole genome shotgun (WGS) entry which is preliminary data.</text>
</comment>
<organism evidence="2 3">
    <name type="scientific">Aldrovandia affinis</name>
    <dbReference type="NCBI Taxonomy" id="143900"/>
    <lineage>
        <taxon>Eukaryota</taxon>
        <taxon>Metazoa</taxon>
        <taxon>Chordata</taxon>
        <taxon>Craniata</taxon>
        <taxon>Vertebrata</taxon>
        <taxon>Euteleostomi</taxon>
        <taxon>Actinopterygii</taxon>
        <taxon>Neopterygii</taxon>
        <taxon>Teleostei</taxon>
        <taxon>Notacanthiformes</taxon>
        <taxon>Halosauridae</taxon>
        <taxon>Aldrovandia</taxon>
    </lineage>
</organism>
<protein>
    <submittedName>
        <fullName evidence="2">Uncharacterized protein</fullName>
    </submittedName>
</protein>
<accession>A0AAD7S1Z6</accession>
<dbReference type="Proteomes" id="UP001221898">
    <property type="component" value="Unassembled WGS sequence"/>
</dbReference>